<reference evidence="3 4" key="1">
    <citation type="submission" date="2020-08" db="EMBL/GenBank/DDBJ databases">
        <title>Genomic Encyclopedia of Type Strains, Phase IV (KMG-IV): sequencing the most valuable type-strain genomes for metagenomic binning, comparative biology and taxonomic classification.</title>
        <authorList>
            <person name="Goeker M."/>
        </authorList>
    </citation>
    <scope>NUCLEOTIDE SEQUENCE [LARGE SCALE GENOMIC DNA]</scope>
    <source>
        <strain evidence="3 4">DSM 102983</strain>
    </source>
</reference>
<evidence type="ECO:0000313" key="4">
    <source>
        <dbReference type="Proteomes" id="UP000533637"/>
    </source>
</evidence>
<dbReference type="EC" id="5.1.3.23" evidence="3"/>
<dbReference type="EMBL" id="JACHOC010000008">
    <property type="protein sequence ID" value="MBB4624076.1"/>
    <property type="molecule type" value="Genomic_DNA"/>
</dbReference>
<protein>
    <submittedName>
        <fullName evidence="3">UDP-GlcNAc3NAcA epimerase</fullName>
        <ecNumber evidence="3">5.1.3.23</ecNumber>
    </submittedName>
</protein>
<comment type="similarity">
    <text evidence="1">Belongs to the UDP-N-acetylglucosamine 2-epimerase family.</text>
</comment>
<gene>
    <name evidence="3" type="ORF">GGQ57_004000</name>
</gene>
<dbReference type="Gene3D" id="3.40.50.2000">
    <property type="entry name" value="Glycogen Phosphorylase B"/>
    <property type="match status" value="2"/>
</dbReference>
<accession>A0ABR6KRE1</accession>
<dbReference type="SUPFAM" id="SSF53756">
    <property type="entry name" value="UDP-Glycosyltransferase/glycogen phosphorylase"/>
    <property type="match status" value="1"/>
</dbReference>
<dbReference type="Pfam" id="PF02350">
    <property type="entry name" value="Epimerase_2"/>
    <property type="match status" value="1"/>
</dbReference>
<organism evidence="3 4">
    <name type="scientific">Parabacteroides faecis</name>
    <dbReference type="NCBI Taxonomy" id="1217282"/>
    <lineage>
        <taxon>Bacteria</taxon>
        <taxon>Pseudomonadati</taxon>
        <taxon>Bacteroidota</taxon>
        <taxon>Bacteroidia</taxon>
        <taxon>Bacteroidales</taxon>
        <taxon>Tannerellaceae</taxon>
        <taxon>Parabacteroides</taxon>
    </lineage>
</organism>
<dbReference type="InterPro" id="IPR003331">
    <property type="entry name" value="UDP_GlcNAc_Epimerase_2_dom"/>
</dbReference>
<dbReference type="PANTHER" id="PTHR43174:SF1">
    <property type="entry name" value="UDP-N-ACETYLGLUCOSAMINE 2-EPIMERASE"/>
    <property type="match status" value="1"/>
</dbReference>
<dbReference type="RefSeq" id="WP_183671873.1">
    <property type="nucleotide sequence ID" value="NZ_BMPB01000011.1"/>
</dbReference>
<name>A0ABR6KRE1_9BACT</name>
<proteinExistence type="inferred from homology"/>
<dbReference type="NCBIfam" id="TIGR00236">
    <property type="entry name" value="wecB"/>
    <property type="match status" value="1"/>
</dbReference>
<dbReference type="PANTHER" id="PTHR43174">
    <property type="entry name" value="UDP-N-ACETYLGLUCOSAMINE 2-EPIMERASE"/>
    <property type="match status" value="1"/>
</dbReference>
<evidence type="ECO:0000256" key="1">
    <source>
        <dbReference type="RuleBase" id="RU003513"/>
    </source>
</evidence>
<feature type="domain" description="UDP-N-acetylglucosamine 2-epimerase" evidence="2">
    <location>
        <begin position="30"/>
        <end position="361"/>
    </location>
</feature>
<dbReference type="InterPro" id="IPR029767">
    <property type="entry name" value="WecB-like"/>
</dbReference>
<comment type="caution">
    <text evidence="3">The sequence shown here is derived from an EMBL/GenBank/DDBJ whole genome shotgun (WGS) entry which is preliminary data.</text>
</comment>
<evidence type="ECO:0000259" key="2">
    <source>
        <dbReference type="Pfam" id="PF02350"/>
    </source>
</evidence>
<dbReference type="GO" id="GO:0016853">
    <property type="term" value="F:isomerase activity"/>
    <property type="evidence" value="ECO:0007669"/>
    <property type="project" value="UniProtKB-KW"/>
</dbReference>
<evidence type="ECO:0000313" key="3">
    <source>
        <dbReference type="EMBL" id="MBB4624076.1"/>
    </source>
</evidence>
<dbReference type="Proteomes" id="UP000533637">
    <property type="component" value="Unassembled WGS sequence"/>
</dbReference>
<keyword evidence="4" id="KW-1185">Reference proteome</keyword>
<keyword evidence="1 3" id="KW-0413">Isomerase</keyword>
<sequence length="361" mass="40345">MKIVTIVGARPQFVKAAMVSRAILEYNKNNDTRYEELLLHTGQHYDTNMSDIFFKSMGIPQPVWQLQCGNGTHGEMTGRMLIEIEKILQDTLPDYVLVYGDTNSTLAGALAASKLHIPVVHVEAGLRSFNKQMPEEINRILTDHMATLLCCPTFAAVRHLASEGIQQGVHHVGDVMYDAALTFGKLADSTSDILDRLDLTSKQFRLCTVHRAENTDIPERISGIVNAIKEISSHSCPTVLPLHPRTRNCLEKFGLFESLESQEGILIIPPISFLDMVMLEKHAATILTDSGGVQKEAYFHHTPCITLRDETEWVETVEAGWNQIAGYKKENILYCLGNQPERKEIQEYGTGNASKNIIDLL</sequence>
<dbReference type="CDD" id="cd03786">
    <property type="entry name" value="GTB_UDP-GlcNAc_2-Epimerase"/>
    <property type="match status" value="1"/>
</dbReference>